<dbReference type="InterPro" id="IPR045061">
    <property type="entry name" value="FtsZ/CetZ"/>
</dbReference>
<keyword evidence="3 4" id="KW-0342">GTP-binding</keyword>
<dbReference type="PANTHER" id="PTHR30314:SF3">
    <property type="entry name" value="MITOCHONDRIAL DIVISION PROTEIN FSZA"/>
    <property type="match status" value="1"/>
</dbReference>
<dbReference type="GO" id="GO:0051258">
    <property type="term" value="P:protein polymerization"/>
    <property type="evidence" value="ECO:0007669"/>
    <property type="project" value="UniProtKB-UniRule"/>
</dbReference>
<organism evidence="6 7">
    <name type="scientific">Aquirufa nivalisilvae</name>
    <dbReference type="NCBI Taxonomy" id="2516557"/>
    <lineage>
        <taxon>Bacteria</taxon>
        <taxon>Pseudomonadati</taxon>
        <taxon>Bacteroidota</taxon>
        <taxon>Cytophagia</taxon>
        <taxon>Cytophagales</taxon>
        <taxon>Flectobacillaceae</taxon>
        <taxon>Aquirufa</taxon>
    </lineage>
</organism>
<keyword evidence="2 4" id="KW-0547">Nucleotide-binding</keyword>
<keyword evidence="4" id="KW-0131">Cell cycle</keyword>
<dbReference type="PRINTS" id="PR00423">
    <property type="entry name" value="CELLDVISFTSZ"/>
</dbReference>
<evidence type="ECO:0000313" key="7">
    <source>
        <dbReference type="Proteomes" id="UP000245468"/>
    </source>
</evidence>
<keyword evidence="4 6" id="KW-0132">Cell division</keyword>
<accession>A0A2S2DXF9</accession>
<feature type="binding site" evidence="4">
    <location>
        <begin position="117"/>
        <end position="119"/>
    </location>
    <ligand>
        <name>GTP</name>
        <dbReference type="ChEBI" id="CHEBI:37565"/>
    </ligand>
</feature>
<dbReference type="AlphaFoldDB" id="A0A2S2DXF9"/>
<dbReference type="InterPro" id="IPR036525">
    <property type="entry name" value="Tubulin/FtsZ_GTPase_sf"/>
</dbReference>
<dbReference type="Gene3D" id="3.30.1330.20">
    <property type="entry name" value="Tubulin/FtsZ, C-terminal domain"/>
    <property type="match status" value="1"/>
</dbReference>
<dbReference type="InterPro" id="IPR024757">
    <property type="entry name" value="FtsZ_C"/>
</dbReference>
<dbReference type="OrthoDB" id="9813375at2"/>
<dbReference type="NCBIfam" id="TIGR00065">
    <property type="entry name" value="ftsZ"/>
    <property type="match status" value="1"/>
</dbReference>
<reference evidence="7" key="1">
    <citation type="submission" date="2018-05" db="EMBL/GenBank/DDBJ databases">
        <title>Pseudarcicella sp. HME7025 Genome sequencing and assembly.</title>
        <authorList>
            <person name="Kim H."/>
            <person name="Kang H."/>
            <person name="Joh K."/>
        </authorList>
    </citation>
    <scope>NUCLEOTIDE SEQUENCE [LARGE SCALE GENOMIC DNA]</scope>
    <source>
        <strain evidence="7">HME7025</strain>
    </source>
</reference>
<keyword evidence="4" id="KW-0717">Septation</keyword>
<evidence type="ECO:0000256" key="4">
    <source>
        <dbReference type="HAMAP-Rule" id="MF_00909"/>
    </source>
</evidence>
<dbReference type="KEGG" id="psez:HME7025_02241"/>
<dbReference type="SMART" id="SM00864">
    <property type="entry name" value="Tubulin"/>
    <property type="match status" value="1"/>
</dbReference>
<dbReference type="GO" id="GO:0043093">
    <property type="term" value="P:FtsZ-dependent cytokinesis"/>
    <property type="evidence" value="ECO:0007669"/>
    <property type="project" value="UniProtKB-UniRule"/>
</dbReference>
<dbReference type="InterPro" id="IPR018316">
    <property type="entry name" value="Tubulin/FtsZ_2-layer-sand-dom"/>
</dbReference>
<name>A0A2S2DXF9_9BACT</name>
<feature type="binding site" evidence="4">
    <location>
        <position position="148"/>
    </location>
    <ligand>
        <name>GTP</name>
        <dbReference type="ChEBI" id="CHEBI:37565"/>
    </ligand>
</feature>
<dbReference type="Proteomes" id="UP000245468">
    <property type="component" value="Chromosome"/>
</dbReference>
<dbReference type="GO" id="GO:0032153">
    <property type="term" value="C:cell division site"/>
    <property type="evidence" value="ECO:0007669"/>
    <property type="project" value="UniProtKB-UniRule"/>
</dbReference>
<evidence type="ECO:0000256" key="3">
    <source>
        <dbReference type="ARBA" id="ARBA00023134"/>
    </source>
</evidence>
<dbReference type="SUPFAM" id="SSF52490">
    <property type="entry name" value="Tubulin nucleotide-binding domain-like"/>
    <property type="match status" value="1"/>
</dbReference>
<comment type="subcellular location">
    <subcellularLocation>
        <location evidence="4">Cytoplasm</location>
    </subcellularLocation>
    <text evidence="4">Assembles at midcell at the inner surface of the cytoplasmic membrane.</text>
</comment>
<evidence type="ECO:0000256" key="1">
    <source>
        <dbReference type="ARBA" id="ARBA00009690"/>
    </source>
</evidence>
<comment type="similarity">
    <text evidence="1 4">Belongs to the FtsZ family.</text>
</comment>
<dbReference type="GO" id="GO:0003924">
    <property type="term" value="F:GTPase activity"/>
    <property type="evidence" value="ECO:0007669"/>
    <property type="project" value="UniProtKB-UniRule"/>
</dbReference>
<dbReference type="Pfam" id="PF12327">
    <property type="entry name" value="FtsZ_C"/>
    <property type="match status" value="1"/>
</dbReference>
<dbReference type="InterPro" id="IPR000158">
    <property type="entry name" value="Cell_div_FtsZ"/>
</dbReference>
<dbReference type="GO" id="GO:0000917">
    <property type="term" value="P:division septum assembly"/>
    <property type="evidence" value="ECO:0007669"/>
    <property type="project" value="UniProtKB-KW"/>
</dbReference>
<keyword evidence="7" id="KW-1185">Reference proteome</keyword>
<protein>
    <recommendedName>
        <fullName evidence="4 5">Cell division protein FtsZ</fullName>
    </recommendedName>
</protein>
<sequence length="428" mass="46362">MNNQNPSFFDHKMEIVPESSFKSIIKVIGIGGGGSNAVRHMDNMKIKGADLIICNTDSQALASNPVKTKIKLGEQGLGAGTDPEVGKLAALDSIDKINAVLTNGTEMLFITAGMGGGTGTGAAPVVAEIARKRGLLTVAVVTAPYAWEGREKIQYALTGIQELKTYCDTVLVVMNDKLAQIYEKLAVKDAFAKADDVLAKAVKSVVDVIAKPGDINTDFMDVKKVLKNAGQAMMSSALGKGEDRAFQAIAEALESPLLNSQEIKGAKRILVTVSTSSEHALVMSEQNIIIEYLNGRINDQADMVKFGFSTDDELGEDLYLTVIAAGFEHEQNALDDFLFSDTKHYSTANKPASLISGATVEFDEFGTTSSAPTESEEVRFQKMVDHYKKGGPDESDFAIPTYQRNQIPLYDLSRIPQDEWIETPLYED</sequence>
<dbReference type="RefSeq" id="WP_109324049.1">
    <property type="nucleotide sequence ID" value="NZ_CP029346.1"/>
</dbReference>
<feature type="binding site" evidence="4">
    <location>
        <position position="195"/>
    </location>
    <ligand>
        <name>GTP</name>
        <dbReference type="ChEBI" id="CHEBI:37565"/>
    </ligand>
</feature>
<dbReference type="GO" id="GO:0005737">
    <property type="term" value="C:cytoplasm"/>
    <property type="evidence" value="ECO:0007669"/>
    <property type="project" value="UniProtKB-SubCell"/>
</dbReference>
<dbReference type="SUPFAM" id="SSF55307">
    <property type="entry name" value="Tubulin C-terminal domain-like"/>
    <property type="match status" value="1"/>
</dbReference>
<dbReference type="EMBL" id="CP029346">
    <property type="protein sequence ID" value="AWL10088.1"/>
    <property type="molecule type" value="Genomic_DNA"/>
</dbReference>
<feature type="binding site" evidence="4">
    <location>
        <begin position="32"/>
        <end position="36"/>
    </location>
    <ligand>
        <name>GTP</name>
        <dbReference type="ChEBI" id="CHEBI:37565"/>
    </ligand>
</feature>
<keyword evidence="4" id="KW-0963">Cytoplasm</keyword>
<evidence type="ECO:0000313" key="6">
    <source>
        <dbReference type="EMBL" id="AWL10088.1"/>
    </source>
</evidence>
<gene>
    <name evidence="4" type="primary">ftsZ</name>
    <name evidence="6" type="ORF">HME7025_02241</name>
</gene>
<dbReference type="SMART" id="SM00865">
    <property type="entry name" value="Tubulin_C"/>
    <property type="match status" value="1"/>
</dbReference>
<dbReference type="InterPro" id="IPR008280">
    <property type="entry name" value="Tub_FtsZ_C"/>
</dbReference>
<feature type="binding site" evidence="4">
    <location>
        <position position="152"/>
    </location>
    <ligand>
        <name>GTP</name>
        <dbReference type="ChEBI" id="CHEBI:37565"/>
    </ligand>
</feature>
<evidence type="ECO:0000256" key="5">
    <source>
        <dbReference type="NCBIfam" id="TIGR00065"/>
    </source>
</evidence>
<dbReference type="CDD" id="cd02201">
    <property type="entry name" value="FtsZ_type1"/>
    <property type="match status" value="1"/>
</dbReference>
<dbReference type="GO" id="GO:0005525">
    <property type="term" value="F:GTP binding"/>
    <property type="evidence" value="ECO:0007669"/>
    <property type="project" value="UniProtKB-UniRule"/>
</dbReference>
<comment type="function">
    <text evidence="4">Essential cell division protein that forms a contractile ring structure (Z ring) at the future cell division site. The regulation of the ring assembly controls the timing and the location of cell division. One of the functions of the FtsZ ring is to recruit other cell division proteins to the septum to produce a new cell wall between the dividing cells. Binds GTP and shows GTPase activity.</text>
</comment>
<dbReference type="HAMAP" id="MF_00909">
    <property type="entry name" value="FtsZ"/>
    <property type="match status" value="1"/>
</dbReference>
<comment type="subunit">
    <text evidence="4">Homodimer. Polymerizes to form a dynamic ring structure in a strictly GTP-dependent manner. Interacts directly with several other division proteins.</text>
</comment>
<dbReference type="Gene3D" id="3.40.50.1440">
    <property type="entry name" value="Tubulin/FtsZ, GTPase domain"/>
    <property type="match status" value="1"/>
</dbReference>
<proteinExistence type="inferred from homology"/>
<dbReference type="PANTHER" id="PTHR30314">
    <property type="entry name" value="CELL DIVISION PROTEIN FTSZ-RELATED"/>
    <property type="match status" value="1"/>
</dbReference>
<dbReference type="InterPro" id="IPR037103">
    <property type="entry name" value="Tubulin/FtsZ-like_C"/>
</dbReference>
<dbReference type="Pfam" id="PF00091">
    <property type="entry name" value="Tubulin"/>
    <property type="match status" value="1"/>
</dbReference>
<dbReference type="InterPro" id="IPR003008">
    <property type="entry name" value="Tubulin_FtsZ_GTPase"/>
</dbReference>
<evidence type="ECO:0000256" key="2">
    <source>
        <dbReference type="ARBA" id="ARBA00022741"/>
    </source>
</evidence>